<evidence type="ECO:0000256" key="6">
    <source>
        <dbReference type="ARBA" id="ARBA00023146"/>
    </source>
</evidence>
<dbReference type="Pfam" id="PF01336">
    <property type="entry name" value="tRNA_anti-codon"/>
    <property type="match status" value="1"/>
</dbReference>
<dbReference type="GO" id="GO:0006422">
    <property type="term" value="P:aspartyl-tRNA aminoacylation"/>
    <property type="evidence" value="ECO:0007669"/>
    <property type="project" value="UniProtKB-UniRule"/>
</dbReference>
<comment type="caution">
    <text evidence="7">Lacks conserved residue(s) required for the propagation of feature annotation.</text>
</comment>
<feature type="region of interest" description="Aspartate" evidence="7">
    <location>
        <begin position="204"/>
        <end position="207"/>
    </location>
</feature>
<dbReference type="SUPFAM" id="SSF50249">
    <property type="entry name" value="Nucleic acid-binding proteins"/>
    <property type="match status" value="1"/>
</dbReference>
<dbReference type="NCBIfam" id="TIGR00459">
    <property type="entry name" value="aspS_bact"/>
    <property type="match status" value="1"/>
</dbReference>
<feature type="binding site" evidence="7">
    <location>
        <position position="226"/>
    </location>
    <ligand>
        <name>L-aspartate</name>
        <dbReference type="ChEBI" id="CHEBI:29991"/>
    </ligand>
</feature>
<dbReference type="InterPro" id="IPR004364">
    <property type="entry name" value="Aa-tRNA-synt_II"/>
</dbReference>
<dbReference type="CDD" id="cd04317">
    <property type="entry name" value="EcAspRS_like_N"/>
    <property type="match status" value="1"/>
</dbReference>
<dbReference type="Proteomes" id="UP000823936">
    <property type="component" value="Unassembled WGS sequence"/>
</dbReference>
<dbReference type="EC" id="6.1.1.23" evidence="7"/>
<dbReference type="Pfam" id="PF02938">
    <property type="entry name" value="GAD"/>
    <property type="match status" value="1"/>
</dbReference>
<comment type="caution">
    <text evidence="9">The sequence shown here is derived from an EMBL/GenBank/DDBJ whole genome shotgun (WGS) entry which is preliminary data.</text>
</comment>
<dbReference type="EMBL" id="DXHU01000015">
    <property type="protein sequence ID" value="HIV98838.1"/>
    <property type="molecule type" value="Genomic_DNA"/>
</dbReference>
<feature type="site" description="Important for tRNA non-discrimination" evidence="7">
    <location>
        <position position="36"/>
    </location>
</feature>
<dbReference type="CDD" id="cd00777">
    <property type="entry name" value="AspRS_core"/>
    <property type="match status" value="1"/>
</dbReference>
<reference evidence="9" key="1">
    <citation type="journal article" date="2021" name="PeerJ">
        <title>Extensive microbial diversity within the chicken gut microbiome revealed by metagenomics and culture.</title>
        <authorList>
            <person name="Gilroy R."/>
            <person name="Ravi A."/>
            <person name="Getino M."/>
            <person name="Pursley I."/>
            <person name="Horton D.L."/>
            <person name="Alikhan N.F."/>
            <person name="Baker D."/>
            <person name="Gharbi K."/>
            <person name="Hall N."/>
            <person name="Watson M."/>
            <person name="Adriaenssens E.M."/>
            <person name="Foster-Nyarko E."/>
            <person name="Jarju S."/>
            <person name="Secka A."/>
            <person name="Antonio M."/>
            <person name="Oren A."/>
            <person name="Chaudhuri R.R."/>
            <person name="La Ragione R."/>
            <person name="Hildebrand F."/>
            <person name="Pallen M.J."/>
        </authorList>
    </citation>
    <scope>NUCLEOTIDE SEQUENCE</scope>
    <source>
        <strain evidence="9">Gambia11-129</strain>
    </source>
</reference>
<dbReference type="NCBIfam" id="NF001750">
    <property type="entry name" value="PRK00476.1"/>
    <property type="match status" value="1"/>
</dbReference>
<feature type="binding site" evidence="7">
    <location>
        <position position="180"/>
    </location>
    <ligand>
        <name>L-aspartate</name>
        <dbReference type="ChEBI" id="CHEBI:29991"/>
    </ligand>
</feature>
<sequence length="595" mass="67780">MEESFMQRNATCGQLRKEDEGKTVILNGWVHKNRNHGALHFINLRDRYGETQVVVEDDADKETQETASKLKMEYCVAVKGIVRKRPDNMINEDMETGEIEVKAEKIEILSECATLPFMIDDENSAREDLRLKYRFLDLRTTGMQKRIRLRHEIVKAIREFFYKTDFYEIETPTLVKSTPEGARDFLVPSRIYPGKFFALPQSPQLYKQILMVSGFDKYFQIARCYRDEDPRGDRQLEFTQLDIEMSFVKRDDVLLLIEDLFNYVFKNVVGVKIPAHFKRLTYQEAMDKYGTDKPDLRFDLLINDASQFASKSSFNAFTETLSAGGTVRYIVAPKTEGHEYTRKYLAELESAAKIYGAKGLAWMKVDEGKLSGGVSKYFAGLEEEVLSATGAKDGDVILLVAHENAKKCANSLAAVRNKLGADLHLIDENSFAFCWIIDFPLFEYNEDEGHWEAAHHMFSMPQVEYLDTLESDPGAVKGDLYDLVLNGYELASGSIRIHDIELQKRIFRICNFPDDVAQERFGFLLDAFKFGPPPHGGIAPGIDRLCMIIAKQQSIKEVIAFPKNTAALCPMDDCPSEVDQKQLDELGLAVVKKKD</sequence>
<feature type="binding site" evidence="7">
    <location>
        <position position="455"/>
    </location>
    <ligand>
        <name>L-aspartate</name>
        <dbReference type="ChEBI" id="CHEBI:29991"/>
    </ligand>
</feature>
<dbReference type="InterPro" id="IPR004365">
    <property type="entry name" value="NA-bd_OB_tRNA"/>
</dbReference>
<comment type="subunit">
    <text evidence="7">Homodimer.</text>
</comment>
<dbReference type="GO" id="GO:0004815">
    <property type="term" value="F:aspartate-tRNA ligase activity"/>
    <property type="evidence" value="ECO:0007669"/>
    <property type="project" value="UniProtKB-UniRule"/>
</dbReference>
<name>A0A9D1PSQ0_9SPIO</name>
<dbReference type="Pfam" id="PF00152">
    <property type="entry name" value="tRNA-synt_2"/>
    <property type="match status" value="1"/>
</dbReference>
<dbReference type="InterPro" id="IPR012340">
    <property type="entry name" value="NA-bd_OB-fold"/>
</dbReference>
<dbReference type="GO" id="GO:0003676">
    <property type="term" value="F:nucleic acid binding"/>
    <property type="evidence" value="ECO:0007669"/>
    <property type="project" value="InterPro"/>
</dbReference>
<feature type="binding site" evidence="7">
    <location>
        <position position="489"/>
    </location>
    <ligand>
        <name>ATP</name>
        <dbReference type="ChEBI" id="CHEBI:30616"/>
    </ligand>
</feature>
<dbReference type="InterPro" id="IPR045864">
    <property type="entry name" value="aa-tRNA-synth_II/BPL/LPL"/>
</dbReference>
<feature type="binding site" evidence="7">
    <location>
        <begin position="541"/>
        <end position="544"/>
    </location>
    <ligand>
        <name>ATP</name>
        <dbReference type="ChEBI" id="CHEBI:30616"/>
    </ligand>
</feature>
<keyword evidence="5 7" id="KW-0648">Protein biosynthesis</keyword>
<dbReference type="Gene3D" id="3.30.930.10">
    <property type="entry name" value="Bira Bifunctional Protein, Domain 2"/>
    <property type="match status" value="1"/>
</dbReference>
<dbReference type="Gene3D" id="2.40.50.140">
    <property type="entry name" value="Nucleic acid-binding proteins"/>
    <property type="match status" value="1"/>
</dbReference>
<keyword evidence="3 7" id="KW-0547">Nucleotide-binding</keyword>
<proteinExistence type="inferred from homology"/>
<dbReference type="SUPFAM" id="SSF55261">
    <property type="entry name" value="GAD domain-like"/>
    <property type="match status" value="1"/>
</dbReference>
<evidence type="ECO:0000256" key="5">
    <source>
        <dbReference type="ARBA" id="ARBA00022917"/>
    </source>
</evidence>
<dbReference type="PANTHER" id="PTHR22594:SF5">
    <property type="entry name" value="ASPARTATE--TRNA LIGASE, MITOCHONDRIAL"/>
    <property type="match status" value="1"/>
</dbReference>
<dbReference type="PRINTS" id="PR01042">
    <property type="entry name" value="TRNASYNTHASP"/>
</dbReference>
<dbReference type="PANTHER" id="PTHR22594">
    <property type="entry name" value="ASPARTYL/LYSYL-TRNA SYNTHETASE"/>
    <property type="match status" value="1"/>
</dbReference>
<organism evidence="9 10">
    <name type="scientific">Candidatus Ornithospirochaeta avicola</name>
    <dbReference type="NCBI Taxonomy" id="2840896"/>
    <lineage>
        <taxon>Bacteria</taxon>
        <taxon>Pseudomonadati</taxon>
        <taxon>Spirochaetota</taxon>
        <taxon>Spirochaetia</taxon>
        <taxon>Spirochaetales</taxon>
        <taxon>Spirochaetaceae</taxon>
        <taxon>Spirochaetaceae incertae sedis</taxon>
        <taxon>Candidatus Ornithospirochaeta</taxon>
    </lineage>
</organism>
<feature type="binding site" evidence="7">
    <location>
        <position position="496"/>
    </location>
    <ligand>
        <name>L-aspartate</name>
        <dbReference type="ChEBI" id="CHEBI:29991"/>
    </ligand>
</feature>
<dbReference type="InterPro" id="IPR047089">
    <property type="entry name" value="Asp-tRNA-ligase_1_N"/>
</dbReference>
<comment type="similarity">
    <text evidence="1 7">Belongs to the class-II aminoacyl-tRNA synthetase family. Type 1 subfamily.</text>
</comment>
<evidence type="ECO:0000313" key="9">
    <source>
        <dbReference type="EMBL" id="HIV98838.1"/>
    </source>
</evidence>
<evidence type="ECO:0000256" key="1">
    <source>
        <dbReference type="ARBA" id="ARBA00006303"/>
    </source>
</evidence>
<dbReference type="GO" id="GO:0050560">
    <property type="term" value="F:aspartate-tRNA(Asn) ligase activity"/>
    <property type="evidence" value="ECO:0007669"/>
    <property type="project" value="UniProtKB-EC"/>
</dbReference>
<comment type="subcellular location">
    <subcellularLocation>
        <location evidence="7">Cytoplasm</location>
    </subcellularLocation>
</comment>
<evidence type="ECO:0000256" key="2">
    <source>
        <dbReference type="ARBA" id="ARBA00022598"/>
    </source>
</evidence>
<evidence type="ECO:0000256" key="3">
    <source>
        <dbReference type="ARBA" id="ARBA00022741"/>
    </source>
</evidence>
<keyword evidence="4 7" id="KW-0067">ATP-binding</keyword>
<accession>A0A9D1PSQ0</accession>
<dbReference type="Gene3D" id="3.30.1360.30">
    <property type="entry name" value="GAD-like domain"/>
    <property type="match status" value="1"/>
</dbReference>
<dbReference type="HAMAP" id="MF_00044">
    <property type="entry name" value="Asp_tRNA_synth_type1"/>
    <property type="match status" value="1"/>
</dbReference>
<dbReference type="InterPro" id="IPR002312">
    <property type="entry name" value="Asp/Asn-tRNA-synth_IIb"/>
</dbReference>
<dbReference type="InterPro" id="IPR004115">
    <property type="entry name" value="GAD-like_sf"/>
</dbReference>
<keyword evidence="6 7" id="KW-0030">Aminoacyl-tRNA synthetase</keyword>
<dbReference type="GO" id="GO:0005524">
    <property type="term" value="F:ATP binding"/>
    <property type="evidence" value="ECO:0007669"/>
    <property type="project" value="UniProtKB-UniRule"/>
</dbReference>
<protein>
    <recommendedName>
        <fullName evidence="7">Aspartate--tRNA(Asp/Asn) ligase</fullName>
        <ecNumber evidence="7">6.1.1.23</ecNumber>
    </recommendedName>
    <alternativeName>
        <fullName evidence="7">Aspartyl-tRNA synthetase</fullName>
        <shortName evidence="7">AspRS</shortName>
    </alternativeName>
    <alternativeName>
        <fullName evidence="7">Non-discriminating aspartyl-tRNA synthetase</fullName>
        <shortName evidence="7">ND-AspRS</shortName>
    </alternativeName>
</protein>
<keyword evidence="7" id="KW-0963">Cytoplasm</keyword>
<feature type="binding site" evidence="7">
    <location>
        <begin position="226"/>
        <end position="228"/>
    </location>
    <ligand>
        <name>ATP</name>
        <dbReference type="ChEBI" id="CHEBI:30616"/>
    </ligand>
</feature>
<dbReference type="SUPFAM" id="SSF55681">
    <property type="entry name" value="Class II aaRS and biotin synthetases"/>
    <property type="match status" value="1"/>
</dbReference>
<feature type="binding site" evidence="7">
    <location>
        <position position="235"/>
    </location>
    <ligand>
        <name>ATP</name>
        <dbReference type="ChEBI" id="CHEBI:30616"/>
    </ligand>
</feature>
<evidence type="ECO:0000313" key="10">
    <source>
        <dbReference type="Proteomes" id="UP000823936"/>
    </source>
</evidence>
<dbReference type="GO" id="GO:0005737">
    <property type="term" value="C:cytoplasm"/>
    <property type="evidence" value="ECO:0007669"/>
    <property type="project" value="UniProtKB-SubCell"/>
</dbReference>
<comment type="function">
    <text evidence="7">Aspartyl-tRNA synthetase with relaxed tRNA specificity since it is able to aspartylate not only its cognate tRNA(Asp) but also tRNA(Asn). Reaction proceeds in two steps: L-aspartate is first activated by ATP to form Asp-AMP and then transferred to the acceptor end of tRNA(Asp/Asn).</text>
</comment>
<dbReference type="InterPro" id="IPR004524">
    <property type="entry name" value="Asp-tRNA-ligase_1"/>
</dbReference>
<reference evidence="9" key="2">
    <citation type="submission" date="2021-04" db="EMBL/GenBank/DDBJ databases">
        <authorList>
            <person name="Gilroy R."/>
        </authorList>
    </citation>
    <scope>NUCLEOTIDE SEQUENCE</scope>
    <source>
        <strain evidence="9">Gambia11-129</strain>
    </source>
</reference>
<feature type="domain" description="Aminoacyl-transfer RNA synthetases class-II family profile" evidence="8">
    <location>
        <begin position="147"/>
        <end position="570"/>
    </location>
</feature>
<keyword evidence="2 7" id="KW-0436">Ligase</keyword>
<evidence type="ECO:0000256" key="4">
    <source>
        <dbReference type="ARBA" id="ARBA00022840"/>
    </source>
</evidence>
<gene>
    <name evidence="7 9" type="primary">aspS</name>
    <name evidence="9" type="ORF">IAB12_03535</name>
</gene>
<dbReference type="PROSITE" id="PS50862">
    <property type="entry name" value="AA_TRNA_LIGASE_II"/>
    <property type="match status" value="1"/>
</dbReference>
<evidence type="ECO:0000259" key="8">
    <source>
        <dbReference type="PROSITE" id="PS50862"/>
    </source>
</evidence>
<comment type="catalytic activity">
    <reaction evidence="7">
        <text>tRNA(Asx) + L-aspartate + ATP = L-aspartyl-tRNA(Asx) + AMP + diphosphate</text>
        <dbReference type="Rhea" id="RHEA:18349"/>
        <dbReference type="Rhea" id="RHEA-COMP:9710"/>
        <dbReference type="Rhea" id="RHEA-COMP:9711"/>
        <dbReference type="ChEBI" id="CHEBI:29991"/>
        <dbReference type="ChEBI" id="CHEBI:30616"/>
        <dbReference type="ChEBI" id="CHEBI:33019"/>
        <dbReference type="ChEBI" id="CHEBI:78442"/>
        <dbReference type="ChEBI" id="CHEBI:78516"/>
        <dbReference type="ChEBI" id="CHEBI:456215"/>
        <dbReference type="EC" id="6.1.1.23"/>
    </reaction>
</comment>
<dbReference type="AlphaFoldDB" id="A0A9D1PSQ0"/>
<dbReference type="InterPro" id="IPR047090">
    <property type="entry name" value="AspRS_core"/>
</dbReference>
<evidence type="ECO:0000256" key="7">
    <source>
        <dbReference type="HAMAP-Rule" id="MF_00044"/>
    </source>
</evidence>
<dbReference type="InterPro" id="IPR006195">
    <property type="entry name" value="aa-tRNA-synth_II"/>
</dbReference>
<dbReference type="InterPro" id="IPR029351">
    <property type="entry name" value="GAD_dom"/>
</dbReference>